<name>A0A0K1QCC4_9BACT</name>
<dbReference type="KEGG" id="llu:AKJ09_10041"/>
<protein>
    <submittedName>
        <fullName evidence="1">Uncharacterized protein</fullName>
    </submittedName>
</protein>
<sequence>MSVVGFRVSGAKPVLNAMAPTLAFDLDVEAAEGRHVQGLLLSVQVRIEAHRRHYTEEEGERLTELFGERARWPQTMRPFVWAHATATSGAFEGETRIALHVPCSYDLEISAAKYFHALDAGAIPLLFLFTGTVFARGDGGELEIGRVSWDQEARHELPTSTWRALMDAHWPDAGWLRLERDTLNALLRFKARRAVPNWDSAMKALLEAAGEDST</sequence>
<organism evidence="1 2">
    <name type="scientific">Labilithrix luteola</name>
    <dbReference type="NCBI Taxonomy" id="1391654"/>
    <lineage>
        <taxon>Bacteria</taxon>
        <taxon>Pseudomonadati</taxon>
        <taxon>Myxococcota</taxon>
        <taxon>Polyangia</taxon>
        <taxon>Polyangiales</taxon>
        <taxon>Labilitrichaceae</taxon>
        <taxon>Labilithrix</taxon>
    </lineage>
</organism>
<dbReference type="EMBL" id="CP012333">
    <property type="protein sequence ID" value="AKV03378.1"/>
    <property type="molecule type" value="Genomic_DNA"/>
</dbReference>
<gene>
    <name evidence="1" type="ORF">AKJ09_10041</name>
</gene>
<dbReference type="OrthoDB" id="115056at2"/>
<evidence type="ECO:0000313" key="1">
    <source>
        <dbReference type="EMBL" id="AKV03378.1"/>
    </source>
</evidence>
<dbReference type="AlphaFoldDB" id="A0A0K1QCC4"/>
<accession>A0A0K1QCC4</accession>
<proteinExistence type="predicted"/>
<dbReference type="STRING" id="1391654.AKJ09_10041"/>
<dbReference type="RefSeq" id="WP_146654159.1">
    <property type="nucleotide sequence ID" value="NZ_CP012333.1"/>
</dbReference>
<evidence type="ECO:0000313" key="2">
    <source>
        <dbReference type="Proteomes" id="UP000064967"/>
    </source>
</evidence>
<dbReference type="Proteomes" id="UP000064967">
    <property type="component" value="Chromosome"/>
</dbReference>
<reference evidence="1 2" key="1">
    <citation type="submission" date="2015-08" db="EMBL/GenBank/DDBJ databases">
        <authorList>
            <person name="Babu N.S."/>
            <person name="Beckwith C.J."/>
            <person name="Beseler K.G."/>
            <person name="Brison A."/>
            <person name="Carone J.V."/>
            <person name="Caskin T.P."/>
            <person name="Diamond M."/>
            <person name="Durham M.E."/>
            <person name="Foxe J.M."/>
            <person name="Go M."/>
            <person name="Henderson B.A."/>
            <person name="Jones I.B."/>
            <person name="McGettigan J.A."/>
            <person name="Micheletti S.J."/>
            <person name="Nasrallah M.E."/>
            <person name="Ortiz D."/>
            <person name="Piller C.R."/>
            <person name="Privatt S.R."/>
            <person name="Schneider S.L."/>
            <person name="Sharp S."/>
            <person name="Smith T.C."/>
            <person name="Stanton J.D."/>
            <person name="Ullery H.E."/>
            <person name="Wilson R.J."/>
            <person name="Serrano M.G."/>
            <person name="Buck G."/>
            <person name="Lee V."/>
            <person name="Wang Y."/>
            <person name="Carvalho R."/>
            <person name="Voegtly L."/>
            <person name="Shi R."/>
            <person name="Duckworth R."/>
            <person name="Johnson A."/>
            <person name="Loviza R."/>
            <person name="Walstead R."/>
            <person name="Shah Z."/>
            <person name="Kiflezghi M."/>
            <person name="Wade K."/>
            <person name="Ball S.L."/>
            <person name="Bradley K.W."/>
            <person name="Asai D.J."/>
            <person name="Bowman C.A."/>
            <person name="Russell D.A."/>
            <person name="Pope W.H."/>
            <person name="Jacobs-Sera D."/>
            <person name="Hendrix R.W."/>
            <person name="Hatfull G.F."/>
        </authorList>
    </citation>
    <scope>NUCLEOTIDE SEQUENCE [LARGE SCALE GENOMIC DNA]</scope>
    <source>
        <strain evidence="1 2">DSM 27648</strain>
    </source>
</reference>
<keyword evidence="2" id="KW-1185">Reference proteome</keyword>
<dbReference type="InterPro" id="IPR045730">
    <property type="entry name" value="DUF6084"/>
</dbReference>
<dbReference type="Pfam" id="PF19562">
    <property type="entry name" value="DUF6084"/>
    <property type="match status" value="1"/>
</dbReference>